<dbReference type="OrthoDB" id="164118at2"/>
<reference evidence="2 3" key="1">
    <citation type="journal article" date="2016" name="J. Microbiol.">
        <title>Dankookia rubra gen. nov., sp. nov., an alphaproteobacterium isolated from sediment of a shallow stream.</title>
        <authorList>
            <person name="Kim W.H."/>
            <person name="Kim D.H."/>
            <person name="Kang K."/>
            <person name="Ahn T.Y."/>
        </authorList>
    </citation>
    <scope>NUCLEOTIDE SEQUENCE [LARGE SCALE GENOMIC DNA]</scope>
    <source>
        <strain evidence="2 3">JCM30602</strain>
    </source>
</reference>
<evidence type="ECO:0000313" key="2">
    <source>
        <dbReference type="EMBL" id="TDH58397.1"/>
    </source>
</evidence>
<keyword evidence="1" id="KW-1133">Transmembrane helix</keyword>
<dbReference type="Proteomes" id="UP000295096">
    <property type="component" value="Unassembled WGS sequence"/>
</dbReference>
<accession>A0A4R5Q8F8</accession>
<sequence length="244" mass="25882">MMAGDMQRMADAPAMPDMPGMTQGGMNMLRAAPWTATHFAMMLGMWAVMMVGMMLPAAAPMILFFATFARRSREQGHTVAPVGAFVAGYLVVWSAFALAATTLQWGLDRLSLLSPHMTTISPVLGGTILIAAGLYQWSPFKDACLGLCRSPIAFVMGHWRTGASGAFRMGVEHGAFCVGCCWALMALLFVGGVMNLLWVAAITLAVLTEKLAPRGRWIAKAFGAALVFGGIWIAAAGLGYGPMG</sequence>
<dbReference type="EMBL" id="SMSJ01000125">
    <property type="protein sequence ID" value="TDH58397.1"/>
    <property type="molecule type" value="Genomic_DNA"/>
</dbReference>
<keyword evidence="1" id="KW-0812">Transmembrane</keyword>
<feature type="transmembrane region" description="Helical" evidence="1">
    <location>
        <begin position="87"/>
        <end position="107"/>
    </location>
</feature>
<evidence type="ECO:0000256" key="1">
    <source>
        <dbReference type="SAM" id="Phobius"/>
    </source>
</evidence>
<proteinExistence type="predicted"/>
<name>A0A4R5Q8F8_9PROT</name>
<feature type="transmembrane region" description="Helical" evidence="1">
    <location>
        <begin position="173"/>
        <end position="206"/>
    </location>
</feature>
<keyword evidence="3" id="KW-1185">Reference proteome</keyword>
<dbReference type="Pfam" id="PF09948">
    <property type="entry name" value="PpoB2"/>
    <property type="match status" value="1"/>
</dbReference>
<feature type="transmembrane region" description="Helical" evidence="1">
    <location>
        <begin position="218"/>
        <end position="240"/>
    </location>
</feature>
<gene>
    <name evidence="2" type="ORF">E2C06_32865</name>
</gene>
<protein>
    <submittedName>
        <fullName evidence="2">DUF2182 domain-containing protein</fullName>
    </submittedName>
</protein>
<feature type="transmembrane region" description="Helical" evidence="1">
    <location>
        <begin position="119"/>
        <end position="137"/>
    </location>
</feature>
<comment type="caution">
    <text evidence="2">The sequence shown here is derived from an EMBL/GenBank/DDBJ whole genome shotgun (WGS) entry which is preliminary data.</text>
</comment>
<dbReference type="InterPro" id="IPR018688">
    <property type="entry name" value="PpoB2-like"/>
</dbReference>
<keyword evidence="1" id="KW-0472">Membrane</keyword>
<dbReference type="AlphaFoldDB" id="A0A4R5Q8F8"/>
<organism evidence="2 3">
    <name type="scientific">Dankookia rubra</name>
    <dbReference type="NCBI Taxonomy" id="1442381"/>
    <lineage>
        <taxon>Bacteria</taxon>
        <taxon>Pseudomonadati</taxon>
        <taxon>Pseudomonadota</taxon>
        <taxon>Alphaproteobacteria</taxon>
        <taxon>Acetobacterales</taxon>
        <taxon>Roseomonadaceae</taxon>
        <taxon>Dankookia</taxon>
    </lineage>
</organism>
<evidence type="ECO:0000313" key="3">
    <source>
        <dbReference type="Proteomes" id="UP000295096"/>
    </source>
</evidence>